<reference evidence="2 3" key="1">
    <citation type="submission" date="2017-06" db="EMBL/GenBank/DDBJ databases">
        <title>Genome sequencing of cyanobaciteial culture collection at National Institute for Environmental Studies (NIES).</title>
        <authorList>
            <person name="Hirose Y."/>
            <person name="Shimura Y."/>
            <person name="Fujisawa T."/>
            <person name="Nakamura Y."/>
            <person name="Kawachi M."/>
        </authorList>
    </citation>
    <scope>NUCLEOTIDE SEQUENCE [LARGE SCALE GENOMIC DNA]</scope>
    <source>
        <strain evidence="2 3">NIES-267</strain>
    </source>
</reference>
<proteinExistence type="predicted"/>
<dbReference type="EMBL" id="AP018227">
    <property type="protein sequence ID" value="BAY84384.1"/>
    <property type="molecule type" value="Genomic_DNA"/>
</dbReference>
<dbReference type="Proteomes" id="UP000218418">
    <property type="component" value="Chromosome"/>
</dbReference>
<feature type="transmembrane region" description="Helical" evidence="1">
    <location>
        <begin position="120"/>
        <end position="140"/>
    </location>
</feature>
<keyword evidence="3" id="KW-1185">Reference proteome</keyword>
<evidence type="ECO:0000313" key="2">
    <source>
        <dbReference type="EMBL" id="BAY84384.1"/>
    </source>
</evidence>
<evidence type="ECO:0000256" key="1">
    <source>
        <dbReference type="SAM" id="Phobius"/>
    </source>
</evidence>
<keyword evidence="1" id="KW-1133">Transmembrane helix</keyword>
<name>A0A1Z4LT62_9CYAN</name>
<evidence type="ECO:0000313" key="3">
    <source>
        <dbReference type="Proteomes" id="UP000218418"/>
    </source>
</evidence>
<keyword evidence="1" id="KW-0812">Transmembrane</keyword>
<keyword evidence="1" id="KW-0472">Membrane</keyword>
<accession>A0A1Z4LT62</accession>
<sequence>MKTKQYLSPKDYYWYIKSDAWRSKHYYWLKQSSNRCSMFPWVRIGKYARNKYGKYNIHHTGVGYKHLGYEELGRDVLPLCLFAHWLIHGGHMKAKAPWQPNIIQKTLHLWCSFPLILKQLLLLFSSLLIVFYFFILMRTIN</sequence>
<protein>
    <submittedName>
        <fullName evidence="2">Uncharacterized protein</fullName>
    </submittedName>
</protein>
<dbReference type="AlphaFoldDB" id="A0A1Z4LT62"/>
<organism evidence="2 3">
    <name type="scientific">Calothrix parasitica NIES-267</name>
    <dbReference type="NCBI Taxonomy" id="1973488"/>
    <lineage>
        <taxon>Bacteria</taxon>
        <taxon>Bacillati</taxon>
        <taxon>Cyanobacteriota</taxon>
        <taxon>Cyanophyceae</taxon>
        <taxon>Nostocales</taxon>
        <taxon>Calotrichaceae</taxon>
        <taxon>Calothrix</taxon>
    </lineage>
</organism>
<gene>
    <name evidence="2" type="ORF">NIES267_38800</name>
</gene>